<evidence type="ECO:0000313" key="2">
    <source>
        <dbReference type="EMBL" id="KAG0555479.1"/>
    </source>
</evidence>
<feature type="region of interest" description="Disordered" evidence="1">
    <location>
        <begin position="226"/>
        <end position="298"/>
    </location>
</feature>
<protein>
    <submittedName>
        <fullName evidence="2">Uncharacterized protein</fullName>
    </submittedName>
</protein>
<keyword evidence="3" id="KW-1185">Reference proteome</keyword>
<proteinExistence type="predicted"/>
<sequence length="771" mass="88081">MKGYKVGGERVYRAELKQGRVPCACLYTEEEYKDLVVEAHYTCRYHFHENPGQEKRYYYWCKYCHEDFSDKNALSYPRYKDQCDKWREVGTGVLKMYPTFTQSEQHVLKVILNEGGLQFPEKEGHRPWNPRVRESLKESGRGTCKDAVLPMERARKDGHCTTQQPQLTKVYKKKECAEKESFGGERNTVVHDKFARDIQTVVQATGEYSDTGDAVLRVNYSIRGREGSPVVPAHSAGHRKGPVKKKSTLLAGTRKRRKDQEAEDEVLSRMRENPNSTNLPSEDNGDTPQIHTSARVGSQKRALQANVVPEDAPISSYTFSVDCTREEVLEQAQRYATSLTVENTYPNIGTPPEVQSSPGLYHLIQESPASTIIDRRLLHNHEECMKELRILESKDELGGRILASIGPWVAWKEAQDSVDRDALHDQEVNFVMMSVKPWNPFIELVNHDGRNNELTKLDHYLKYLKEKALYVSQRLNADIALQDRRKSHILEQLRLYDCEQEMRLEDRDWGWSPMFRILCKEGSPIMPPRPWSHTQEELDCILTALQSDVKLEPMTLELECPHIVRALKLYGRISLGRNSPISHPITGMTRANILAIAKDEVESKCLSACAQDVVDIGWAYFPCIFGGICAPPRRCWGDMLGLMGFEGWNQDDVLHVIEQFLNRVARRAIVDLHRTGSSAELAAMWWVRGPDDPTTLRHHCNEVMSRMLCIREDVDIGWSMLGLDNQGPVPEELRKPVNAVVHLLMELRQNNYLSTHSYCECHAAGSCGSKS</sequence>
<feature type="compositionally biased region" description="Polar residues" evidence="1">
    <location>
        <begin position="273"/>
        <end position="296"/>
    </location>
</feature>
<organism evidence="2 3">
    <name type="scientific">Ceratodon purpureus</name>
    <name type="common">Fire moss</name>
    <name type="synonym">Dicranum purpureum</name>
    <dbReference type="NCBI Taxonomy" id="3225"/>
    <lineage>
        <taxon>Eukaryota</taxon>
        <taxon>Viridiplantae</taxon>
        <taxon>Streptophyta</taxon>
        <taxon>Embryophyta</taxon>
        <taxon>Bryophyta</taxon>
        <taxon>Bryophytina</taxon>
        <taxon>Bryopsida</taxon>
        <taxon>Dicranidae</taxon>
        <taxon>Pseudoditrichales</taxon>
        <taxon>Ditrichaceae</taxon>
        <taxon>Ceratodon</taxon>
    </lineage>
</organism>
<evidence type="ECO:0000256" key="1">
    <source>
        <dbReference type="SAM" id="MobiDB-lite"/>
    </source>
</evidence>
<accession>A0A8T0GBU5</accession>
<name>A0A8T0GBU5_CERPU</name>
<gene>
    <name evidence="2" type="ORF">KC19_12G172100</name>
</gene>
<feature type="compositionally biased region" description="Basic residues" evidence="1">
    <location>
        <begin position="236"/>
        <end position="257"/>
    </location>
</feature>
<dbReference type="AlphaFoldDB" id="A0A8T0GBU5"/>
<comment type="caution">
    <text evidence="2">The sequence shown here is derived from an EMBL/GenBank/DDBJ whole genome shotgun (WGS) entry which is preliminary data.</text>
</comment>
<dbReference type="Proteomes" id="UP000822688">
    <property type="component" value="Chromosome 12"/>
</dbReference>
<dbReference type="EMBL" id="CM026433">
    <property type="protein sequence ID" value="KAG0555479.1"/>
    <property type="molecule type" value="Genomic_DNA"/>
</dbReference>
<evidence type="ECO:0000313" key="3">
    <source>
        <dbReference type="Proteomes" id="UP000822688"/>
    </source>
</evidence>
<reference evidence="2" key="1">
    <citation type="submission" date="2020-06" db="EMBL/GenBank/DDBJ databases">
        <title>WGS assembly of Ceratodon purpureus strain R40.</title>
        <authorList>
            <person name="Carey S.B."/>
            <person name="Jenkins J."/>
            <person name="Shu S."/>
            <person name="Lovell J.T."/>
            <person name="Sreedasyam A."/>
            <person name="Maumus F."/>
            <person name="Tiley G.P."/>
            <person name="Fernandez-Pozo N."/>
            <person name="Barry K."/>
            <person name="Chen C."/>
            <person name="Wang M."/>
            <person name="Lipzen A."/>
            <person name="Daum C."/>
            <person name="Saski C.A."/>
            <person name="Payton A.C."/>
            <person name="Mcbreen J.C."/>
            <person name="Conrad R.E."/>
            <person name="Kollar L.M."/>
            <person name="Olsson S."/>
            <person name="Huttunen S."/>
            <person name="Landis J.B."/>
            <person name="Wickett N.J."/>
            <person name="Johnson M.G."/>
            <person name="Rensing S.A."/>
            <person name="Grimwood J."/>
            <person name="Schmutz J."/>
            <person name="Mcdaniel S.F."/>
        </authorList>
    </citation>
    <scope>NUCLEOTIDE SEQUENCE</scope>
    <source>
        <strain evidence="2">R40</strain>
    </source>
</reference>